<accession>A0ABR1W5B6</accession>
<comment type="caution">
    <text evidence="7">The sequence shown here is derived from an EMBL/GenBank/DDBJ whole genome shotgun (WGS) entry which is preliminary data.</text>
</comment>
<evidence type="ECO:0000256" key="2">
    <source>
        <dbReference type="ARBA" id="ARBA00005336"/>
    </source>
</evidence>
<dbReference type="EC" id="3.2.1.21" evidence="3"/>
<protein>
    <recommendedName>
        <fullName evidence="3">beta-glucosidase</fullName>
        <ecNumber evidence="3">3.2.1.21</ecNumber>
    </recommendedName>
</protein>
<feature type="domain" description="Fibronectin type III-like" evidence="6">
    <location>
        <begin position="19"/>
        <end position="90"/>
    </location>
</feature>
<evidence type="ECO:0000256" key="3">
    <source>
        <dbReference type="ARBA" id="ARBA00012744"/>
    </source>
</evidence>
<dbReference type="Gene3D" id="2.60.40.10">
    <property type="entry name" value="Immunoglobulins"/>
    <property type="match status" value="1"/>
</dbReference>
<evidence type="ECO:0000256" key="4">
    <source>
        <dbReference type="ARBA" id="ARBA00022801"/>
    </source>
</evidence>
<dbReference type="InterPro" id="IPR050288">
    <property type="entry name" value="Cellulose_deg_GH3"/>
</dbReference>
<keyword evidence="5" id="KW-0326">Glycosidase</keyword>
<organism evidence="7 8">
    <name type="scientific">Apiospora saccharicola</name>
    <dbReference type="NCBI Taxonomy" id="335842"/>
    <lineage>
        <taxon>Eukaryota</taxon>
        <taxon>Fungi</taxon>
        <taxon>Dikarya</taxon>
        <taxon>Ascomycota</taxon>
        <taxon>Pezizomycotina</taxon>
        <taxon>Sordariomycetes</taxon>
        <taxon>Xylariomycetidae</taxon>
        <taxon>Amphisphaeriales</taxon>
        <taxon>Apiosporaceae</taxon>
        <taxon>Apiospora</taxon>
    </lineage>
</organism>
<keyword evidence="4" id="KW-0378">Hydrolase</keyword>
<proteinExistence type="inferred from homology"/>
<dbReference type="PANTHER" id="PTHR42715">
    <property type="entry name" value="BETA-GLUCOSIDASE"/>
    <property type="match status" value="1"/>
</dbReference>
<comment type="catalytic activity">
    <reaction evidence="1">
        <text>Hydrolysis of terminal, non-reducing beta-D-glucosyl residues with release of beta-D-glucose.</text>
        <dbReference type="EC" id="3.2.1.21"/>
    </reaction>
</comment>
<evidence type="ECO:0000313" key="8">
    <source>
        <dbReference type="Proteomes" id="UP001446871"/>
    </source>
</evidence>
<dbReference type="PANTHER" id="PTHR42715:SF27">
    <property type="entry name" value="BETA-GLUCOSIDASE-RELATED"/>
    <property type="match status" value="1"/>
</dbReference>
<dbReference type="EMBL" id="JAQQWM010000002">
    <property type="protein sequence ID" value="KAK8078627.1"/>
    <property type="molecule type" value="Genomic_DNA"/>
</dbReference>
<comment type="similarity">
    <text evidence="2">Belongs to the glycosyl hydrolase 3 family.</text>
</comment>
<dbReference type="SMART" id="SM01217">
    <property type="entry name" value="Fn3_like"/>
    <property type="match status" value="1"/>
</dbReference>
<dbReference type="InterPro" id="IPR026891">
    <property type="entry name" value="Fn3-like"/>
</dbReference>
<name>A0ABR1W5B6_9PEZI</name>
<dbReference type="Proteomes" id="UP001446871">
    <property type="component" value="Unassembled WGS sequence"/>
</dbReference>
<evidence type="ECO:0000256" key="5">
    <source>
        <dbReference type="ARBA" id="ARBA00023295"/>
    </source>
</evidence>
<evidence type="ECO:0000259" key="6">
    <source>
        <dbReference type="SMART" id="SM01217"/>
    </source>
</evidence>
<keyword evidence="8" id="KW-1185">Reference proteome</keyword>
<reference evidence="7 8" key="1">
    <citation type="submission" date="2023-01" db="EMBL/GenBank/DDBJ databases">
        <title>Analysis of 21 Apiospora genomes using comparative genomics revels a genus with tremendous synthesis potential of carbohydrate active enzymes and secondary metabolites.</title>
        <authorList>
            <person name="Sorensen T."/>
        </authorList>
    </citation>
    <scope>NUCLEOTIDE SEQUENCE [LARGE SCALE GENOMIC DNA]</scope>
    <source>
        <strain evidence="7 8">CBS 83171</strain>
    </source>
</reference>
<gene>
    <name evidence="7" type="ORF">PG996_004797</name>
</gene>
<dbReference type="Pfam" id="PF14310">
    <property type="entry name" value="Fn3-like"/>
    <property type="match status" value="1"/>
</dbReference>
<evidence type="ECO:0000313" key="7">
    <source>
        <dbReference type="EMBL" id="KAK8078627.1"/>
    </source>
</evidence>
<evidence type="ECO:0000256" key="1">
    <source>
        <dbReference type="ARBA" id="ARBA00000448"/>
    </source>
</evidence>
<dbReference type="InterPro" id="IPR013783">
    <property type="entry name" value="Ig-like_fold"/>
</dbReference>
<sequence>MLTGAGGGQRDGAAAGGAAVVQVYVSQKKLSINRLPKELKGFEKIHLEPGQMGDTRVDIPLKYAASYWDEEAEKWVMESGAYEVLAGQSSVDVVLAGTFTVEKTSWWLGL</sequence>